<dbReference type="Proteomes" id="UP000245207">
    <property type="component" value="Unassembled WGS sequence"/>
</dbReference>
<accession>A0A2U1NXZ1</accession>
<dbReference type="PROSITE" id="PS00726">
    <property type="entry name" value="AP_NUCLEASE_F1_1"/>
    <property type="match status" value="1"/>
</dbReference>
<name>A0A2U1NXZ1_ARTAN</name>
<dbReference type="InterPro" id="IPR036691">
    <property type="entry name" value="Endo/exonu/phosph_ase_sf"/>
</dbReference>
<dbReference type="OrthoDB" id="1431600at2759"/>
<keyword evidence="3" id="KW-1185">Reference proteome</keyword>
<sequence>MGEDGKKGWVKSIIRDEKPDVIGIQETKCGIVDEYWVEALWGGKGFGFSQLPANGNSGGILLIWDTRIFTCKEAMGDERFIAVKGEWKGIIGEVFLIELTSKCQRNDRVQ</sequence>
<dbReference type="SUPFAM" id="SSF56219">
    <property type="entry name" value="DNase I-like"/>
    <property type="match status" value="1"/>
</dbReference>
<evidence type="ECO:0000259" key="1">
    <source>
        <dbReference type="Pfam" id="PF03372"/>
    </source>
</evidence>
<dbReference type="GO" id="GO:0006281">
    <property type="term" value="P:DNA repair"/>
    <property type="evidence" value="ECO:0007669"/>
    <property type="project" value="InterPro"/>
</dbReference>
<protein>
    <recommendedName>
        <fullName evidence="1">Endonuclease/exonuclease/phosphatase domain-containing protein</fullName>
    </recommendedName>
</protein>
<evidence type="ECO:0000313" key="3">
    <source>
        <dbReference type="Proteomes" id="UP000245207"/>
    </source>
</evidence>
<dbReference type="EMBL" id="PKPP01001998">
    <property type="protein sequence ID" value="PWA78358.1"/>
    <property type="molecule type" value="Genomic_DNA"/>
</dbReference>
<dbReference type="InterPro" id="IPR005135">
    <property type="entry name" value="Endo/exonuclease/phosphatase"/>
</dbReference>
<gene>
    <name evidence="2" type="ORF">CTI12_AA212860</name>
</gene>
<dbReference type="GO" id="GO:0004519">
    <property type="term" value="F:endonuclease activity"/>
    <property type="evidence" value="ECO:0007669"/>
    <property type="project" value="InterPro"/>
</dbReference>
<feature type="domain" description="Endonuclease/exonuclease/phosphatase" evidence="1">
    <location>
        <begin position="10"/>
        <end position="71"/>
    </location>
</feature>
<dbReference type="Pfam" id="PF03372">
    <property type="entry name" value="Exo_endo_phos"/>
    <property type="match status" value="1"/>
</dbReference>
<evidence type="ECO:0000313" key="2">
    <source>
        <dbReference type="EMBL" id="PWA78358.1"/>
    </source>
</evidence>
<comment type="caution">
    <text evidence="2">The sequence shown here is derived from an EMBL/GenBank/DDBJ whole genome shotgun (WGS) entry which is preliminary data.</text>
</comment>
<reference evidence="2 3" key="1">
    <citation type="journal article" date="2018" name="Mol. Plant">
        <title>The genome of Artemisia annua provides insight into the evolution of Asteraceae family and artemisinin biosynthesis.</title>
        <authorList>
            <person name="Shen Q."/>
            <person name="Zhang L."/>
            <person name="Liao Z."/>
            <person name="Wang S."/>
            <person name="Yan T."/>
            <person name="Shi P."/>
            <person name="Liu M."/>
            <person name="Fu X."/>
            <person name="Pan Q."/>
            <person name="Wang Y."/>
            <person name="Lv Z."/>
            <person name="Lu X."/>
            <person name="Zhang F."/>
            <person name="Jiang W."/>
            <person name="Ma Y."/>
            <person name="Chen M."/>
            <person name="Hao X."/>
            <person name="Li L."/>
            <person name="Tang Y."/>
            <person name="Lv G."/>
            <person name="Zhou Y."/>
            <person name="Sun X."/>
            <person name="Brodelius P.E."/>
            <person name="Rose J.K.C."/>
            <person name="Tang K."/>
        </authorList>
    </citation>
    <scope>NUCLEOTIDE SEQUENCE [LARGE SCALE GENOMIC DNA]</scope>
    <source>
        <strain evidence="3">cv. Huhao1</strain>
        <tissue evidence="2">Leaf</tissue>
    </source>
</reference>
<organism evidence="2 3">
    <name type="scientific">Artemisia annua</name>
    <name type="common">Sweet wormwood</name>
    <dbReference type="NCBI Taxonomy" id="35608"/>
    <lineage>
        <taxon>Eukaryota</taxon>
        <taxon>Viridiplantae</taxon>
        <taxon>Streptophyta</taxon>
        <taxon>Embryophyta</taxon>
        <taxon>Tracheophyta</taxon>
        <taxon>Spermatophyta</taxon>
        <taxon>Magnoliopsida</taxon>
        <taxon>eudicotyledons</taxon>
        <taxon>Gunneridae</taxon>
        <taxon>Pentapetalae</taxon>
        <taxon>asterids</taxon>
        <taxon>campanulids</taxon>
        <taxon>Asterales</taxon>
        <taxon>Asteraceae</taxon>
        <taxon>Asteroideae</taxon>
        <taxon>Anthemideae</taxon>
        <taxon>Artemisiinae</taxon>
        <taxon>Artemisia</taxon>
    </lineage>
</organism>
<dbReference type="Gene3D" id="3.60.10.10">
    <property type="entry name" value="Endonuclease/exonuclease/phosphatase"/>
    <property type="match status" value="1"/>
</dbReference>
<dbReference type="AlphaFoldDB" id="A0A2U1NXZ1"/>
<dbReference type="GO" id="GO:0003677">
    <property type="term" value="F:DNA binding"/>
    <property type="evidence" value="ECO:0007669"/>
    <property type="project" value="InterPro"/>
</dbReference>
<proteinExistence type="predicted"/>
<dbReference type="InterPro" id="IPR020847">
    <property type="entry name" value="AP_endonuclease_F1_BS"/>
</dbReference>